<organism evidence="2">
    <name type="scientific">uncultured prokaryote</name>
    <dbReference type="NCBI Taxonomy" id="198431"/>
    <lineage>
        <taxon>unclassified sequences</taxon>
        <taxon>environmental samples</taxon>
    </lineage>
</organism>
<dbReference type="AlphaFoldDB" id="A0A0H5Q5I6"/>
<reference evidence="2" key="1">
    <citation type="submission" date="2015-06" db="EMBL/GenBank/DDBJ databases">
        <authorList>
            <person name="Joergensen T."/>
        </authorList>
    </citation>
    <scope>NUCLEOTIDE SEQUENCE</scope>
    <source>
        <strain evidence="2">RGFK1381</strain>
    </source>
</reference>
<sequence>MANKINAKLILELKASGLSRNQIAATRHMSKHSVSDVINIAREKDITYEKVNHLSEDEVYRMIFPDKFAVENLYEQPDYEYVHQELKRVGVTLKLLWQEYQDKCKTSGLISMGYTKFCNGYADYTIVNKLTNHLENKPGVKAEVDWSGPTMRYIDISTGEVITVYLFVGTLPYSQYSYVEPTLDMKMDSFIRAHVHMYEFFEGVPTRLICDNLRTGVVSHPKEGEIVLTQDYEALGEHYTTAIMPAGVRKPKQKASVEGTVGKIATAIIAKLRNEVFYSFPDLKVAVSKKLYEFNHDDFQKREGSRYEAYLEEKEFMHPLPAIPYEIATWVYGRSVNIDYHVVFEYNRYSCPYQYAKKKVDLRVTDTKVEIYSGSNRIATHNRFAAGRKNQYSTHPEDMPEKFKFTPWNEERIQKWASSIGTYTGEVVERIFQTVVIKEQGFNPALAVLRLSNKYSEARLEAACEFAITSGIRKPRYHHLNSILAANQDQIYLESRKTKKNTGAPMGYLRGSSYYAGGGSND</sequence>
<name>A0A0H5Q5I6_9ZZZZ</name>
<dbReference type="PANTHER" id="PTHR35004:SF8">
    <property type="entry name" value="TRANSPOSASE RV3428C-RELATED"/>
    <property type="match status" value="1"/>
</dbReference>
<feature type="domain" description="Integrase catalytic" evidence="1">
    <location>
        <begin position="134"/>
        <end position="315"/>
    </location>
</feature>
<proteinExistence type="predicted"/>
<evidence type="ECO:0000313" key="2">
    <source>
        <dbReference type="EMBL" id="CRY97143.1"/>
    </source>
</evidence>
<evidence type="ECO:0000259" key="1">
    <source>
        <dbReference type="PROSITE" id="PS50994"/>
    </source>
</evidence>
<reference evidence="2" key="2">
    <citation type="submission" date="2015-07" db="EMBL/GenBank/DDBJ databases">
        <title>Plasmids, circular viruses and viroids from rat gut.</title>
        <authorList>
            <person name="Jorgensen T.J."/>
            <person name="Hansen M.A."/>
            <person name="Xu Z."/>
            <person name="Tabak M.A."/>
            <person name="Sorensen S.J."/>
            <person name="Hansen L.H."/>
        </authorList>
    </citation>
    <scope>NUCLEOTIDE SEQUENCE</scope>
    <source>
        <strain evidence="2">RGFK1381</strain>
    </source>
</reference>
<dbReference type="PANTHER" id="PTHR35004">
    <property type="entry name" value="TRANSPOSASE RV3428C-RELATED"/>
    <property type="match status" value="1"/>
</dbReference>
<dbReference type="GO" id="GO:0015074">
    <property type="term" value="P:DNA integration"/>
    <property type="evidence" value="ECO:0007669"/>
    <property type="project" value="InterPro"/>
</dbReference>
<dbReference type="PROSITE" id="PS50994">
    <property type="entry name" value="INTEGRASE"/>
    <property type="match status" value="1"/>
</dbReference>
<dbReference type="NCBIfam" id="NF033546">
    <property type="entry name" value="transpos_IS21"/>
    <property type="match status" value="1"/>
</dbReference>
<dbReference type="Pfam" id="PF22483">
    <property type="entry name" value="Mu-transpos_C_2"/>
    <property type="match status" value="1"/>
</dbReference>
<dbReference type="EMBL" id="LN853942">
    <property type="protein sequence ID" value="CRY97143.1"/>
    <property type="molecule type" value="Genomic_DNA"/>
</dbReference>
<protein>
    <recommendedName>
        <fullName evidence="1">Integrase catalytic domain-containing protein</fullName>
    </recommendedName>
</protein>
<dbReference type="InterPro" id="IPR001584">
    <property type="entry name" value="Integrase_cat-core"/>
</dbReference>
<dbReference type="InterPro" id="IPR054353">
    <property type="entry name" value="IstA-like_C"/>
</dbReference>
<accession>A0A0H5Q5I6</accession>